<protein>
    <submittedName>
        <fullName evidence="3">Cell filamentation protein Fic</fullName>
    </submittedName>
</protein>
<dbReference type="RefSeq" id="WP_109522308.1">
    <property type="nucleotide sequence ID" value="NZ_CP196739.1"/>
</dbReference>
<dbReference type="Proteomes" id="UP000245056">
    <property type="component" value="Unassembled WGS sequence"/>
</dbReference>
<sequence>MINRYDAEGSQSSYEPGSDEQVLANKLGITDPQDMDDAELVLLEKLYLSVLIEDLPDRQLTIQDLADWHRRWLGNLYPWAGDLRSVNMGKGGFTFAAAPQIPRLLADFERDCLRSFTPCNDCTDEELIKAIALSHVEFILIHPFREGNGRLSRLLADVMAVQGGRVPLDYSAWEEHKDAYFAAINQGLSCNYEPMEYWVRRALLD</sequence>
<dbReference type="OrthoDB" id="9807853at2"/>
<dbReference type="Pfam" id="PF02661">
    <property type="entry name" value="Fic"/>
    <property type="match status" value="1"/>
</dbReference>
<gene>
    <name evidence="3" type="ORF">C9I49_25530</name>
</gene>
<dbReference type="EMBL" id="QFAW01000053">
    <property type="protein sequence ID" value="PWE39705.1"/>
    <property type="molecule type" value="Genomic_DNA"/>
</dbReference>
<organism evidence="3 4">
    <name type="scientific">Pseudomonas prosekii</name>
    <dbReference type="NCBI Taxonomy" id="1148509"/>
    <lineage>
        <taxon>Bacteria</taxon>
        <taxon>Pseudomonadati</taxon>
        <taxon>Pseudomonadota</taxon>
        <taxon>Gammaproteobacteria</taxon>
        <taxon>Pseudomonadales</taxon>
        <taxon>Pseudomonadaceae</taxon>
        <taxon>Pseudomonas</taxon>
    </lineage>
</organism>
<reference evidence="3 4" key="1">
    <citation type="submission" date="2018-05" db="EMBL/GenBank/DDBJ databases">
        <title>Genome sequences of two Antarctic strains of Pseudomonas prosekii: insights into adaptation to extreme conditions.</title>
        <authorList>
            <person name="Snopkova K."/>
            <person name="Dufkova K."/>
            <person name="Cejkova D."/>
            <person name="Sedlacek I."/>
            <person name="Smajs D."/>
        </authorList>
    </citation>
    <scope>NUCLEOTIDE SEQUENCE [LARGE SCALE GENOMIC DNA]</scope>
    <source>
        <strain evidence="3 4">P2673</strain>
    </source>
</reference>
<dbReference type="PROSITE" id="PS51459">
    <property type="entry name" value="FIDO"/>
    <property type="match status" value="1"/>
</dbReference>
<feature type="domain" description="Fido" evidence="2">
    <location>
        <begin position="60"/>
        <end position="201"/>
    </location>
</feature>
<evidence type="ECO:0000313" key="4">
    <source>
        <dbReference type="Proteomes" id="UP000245056"/>
    </source>
</evidence>
<comment type="caution">
    <text evidence="3">The sequence shown here is derived from an EMBL/GenBank/DDBJ whole genome shotgun (WGS) entry which is preliminary data.</text>
</comment>
<dbReference type="PANTHER" id="PTHR13504">
    <property type="entry name" value="FIDO DOMAIN-CONTAINING PROTEIN DDB_G0283145"/>
    <property type="match status" value="1"/>
</dbReference>
<evidence type="ECO:0000259" key="2">
    <source>
        <dbReference type="PROSITE" id="PS51459"/>
    </source>
</evidence>
<dbReference type="InterPro" id="IPR036597">
    <property type="entry name" value="Fido-like_dom_sf"/>
</dbReference>
<evidence type="ECO:0000256" key="1">
    <source>
        <dbReference type="PIRSR" id="PIRSR640198-1"/>
    </source>
</evidence>
<dbReference type="PANTHER" id="PTHR13504:SF38">
    <property type="entry name" value="FIDO DOMAIN-CONTAINING PROTEIN"/>
    <property type="match status" value="1"/>
</dbReference>
<dbReference type="Gene3D" id="1.10.3290.10">
    <property type="entry name" value="Fido-like domain"/>
    <property type="match status" value="1"/>
</dbReference>
<dbReference type="InterPro" id="IPR003812">
    <property type="entry name" value="Fido"/>
</dbReference>
<name>A0A2U2D1A8_9PSED</name>
<accession>A0A2U2D1A8</accession>
<evidence type="ECO:0000313" key="3">
    <source>
        <dbReference type="EMBL" id="PWE39705.1"/>
    </source>
</evidence>
<dbReference type="AlphaFoldDB" id="A0A2U2D1A8"/>
<proteinExistence type="predicted"/>
<dbReference type="InterPro" id="IPR040198">
    <property type="entry name" value="Fido_containing"/>
</dbReference>
<dbReference type="SUPFAM" id="SSF140931">
    <property type="entry name" value="Fic-like"/>
    <property type="match status" value="1"/>
</dbReference>
<feature type="active site" evidence="1">
    <location>
        <position position="142"/>
    </location>
</feature>